<dbReference type="InterPro" id="IPR036390">
    <property type="entry name" value="WH_DNA-bd_sf"/>
</dbReference>
<dbReference type="AlphaFoldDB" id="A0A1C3NU13"/>
<keyword evidence="8" id="KW-1185">Reference proteome</keyword>
<keyword evidence="2" id="KW-0805">Transcription regulation</keyword>
<evidence type="ECO:0000313" key="8">
    <source>
        <dbReference type="Proteomes" id="UP000199013"/>
    </source>
</evidence>
<name>A0A1C3NU13_9ACTN</name>
<dbReference type="EMBL" id="FLUV01000264">
    <property type="protein sequence ID" value="SBW18445.1"/>
    <property type="molecule type" value="Genomic_DNA"/>
</dbReference>
<dbReference type="SUPFAM" id="SSF46785">
    <property type="entry name" value="Winged helix' DNA-binding domain"/>
    <property type="match status" value="1"/>
</dbReference>
<dbReference type="GO" id="GO:0003700">
    <property type="term" value="F:DNA-binding transcription factor activity"/>
    <property type="evidence" value="ECO:0007669"/>
    <property type="project" value="InterPro"/>
</dbReference>
<proteinExistence type="inferred from homology"/>
<dbReference type="PROSITE" id="PS50931">
    <property type="entry name" value="HTH_LYSR"/>
    <property type="match status" value="1"/>
</dbReference>
<dbReference type="Pfam" id="PF00126">
    <property type="entry name" value="HTH_1"/>
    <property type="match status" value="1"/>
</dbReference>
<dbReference type="Proteomes" id="UP000199013">
    <property type="component" value="Unassembled WGS sequence"/>
</dbReference>
<evidence type="ECO:0000313" key="7">
    <source>
        <dbReference type="EMBL" id="SBW18445.1"/>
    </source>
</evidence>
<dbReference type="Gene3D" id="1.10.10.10">
    <property type="entry name" value="Winged helix-like DNA-binding domain superfamily/Winged helix DNA-binding domain"/>
    <property type="match status" value="1"/>
</dbReference>
<accession>A0A1C3NU13</accession>
<gene>
    <name evidence="7" type="ORF">FDG2_0664</name>
</gene>
<sequence>MGPGTPAHTPAAPPTDPPHPPSTEQLRAYVAQGLGPHQIVKTTRCPPPLISRLLAQAGLARPATRDVLATLDPAWLRHEYEHKRRSLHDIAGELGIHGKDLSVHAHSIGIHTQRGARGRHVLGAHGGPDAFPPTVWAAFTGFQAEQRIRRLLATSGHTSLNQAARALGTKQPSLTAQIRRLEHAVCAELLHHGPEHSTITLTAAGEQFARDVQPALALLDEHRGHDDRSTAHT</sequence>
<dbReference type="InterPro" id="IPR000847">
    <property type="entry name" value="LysR_HTH_N"/>
</dbReference>
<feature type="domain" description="HTH lysR-type" evidence="6">
    <location>
        <begin position="159"/>
        <end position="200"/>
    </location>
</feature>
<evidence type="ECO:0000256" key="5">
    <source>
        <dbReference type="SAM" id="MobiDB-lite"/>
    </source>
</evidence>
<dbReference type="PANTHER" id="PTHR30346:SF28">
    <property type="entry name" value="HTH-TYPE TRANSCRIPTIONAL REGULATOR CYNR"/>
    <property type="match status" value="1"/>
</dbReference>
<keyword evidence="3" id="KW-0238">DNA-binding</keyword>
<feature type="region of interest" description="Disordered" evidence="5">
    <location>
        <begin position="1"/>
        <end position="23"/>
    </location>
</feature>
<feature type="compositionally biased region" description="Pro residues" evidence="5">
    <location>
        <begin position="11"/>
        <end position="21"/>
    </location>
</feature>
<evidence type="ECO:0000256" key="2">
    <source>
        <dbReference type="ARBA" id="ARBA00023015"/>
    </source>
</evidence>
<dbReference type="InterPro" id="IPR036388">
    <property type="entry name" value="WH-like_DNA-bd_sf"/>
</dbReference>
<evidence type="ECO:0000259" key="6">
    <source>
        <dbReference type="PROSITE" id="PS50931"/>
    </source>
</evidence>
<dbReference type="PANTHER" id="PTHR30346">
    <property type="entry name" value="TRANSCRIPTIONAL DUAL REGULATOR HCAR-RELATED"/>
    <property type="match status" value="1"/>
</dbReference>
<protein>
    <recommendedName>
        <fullName evidence="6">HTH lysR-type domain-containing protein</fullName>
    </recommendedName>
</protein>
<evidence type="ECO:0000256" key="3">
    <source>
        <dbReference type="ARBA" id="ARBA00023125"/>
    </source>
</evidence>
<organism evidence="7 8">
    <name type="scientific">Candidatus Protofrankia californiensis</name>
    <dbReference type="NCBI Taxonomy" id="1839754"/>
    <lineage>
        <taxon>Bacteria</taxon>
        <taxon>Bacillati</taxon>
        <taxon>Actinomycetota</taxon>
        <taxon>Actinomycetes</taxon>
        <taxon>Frankiales</taxon>
        <taxon>Frankiaceae</taxon>
        <taxon>Protofrankia</taxon>
    </lineage>
</organism>
<comment type="similarity">
    <text evidence="1">Belongs to the LysR transcriptional regulatory family.</text>
</comment>
<reference evidence="8" key="1">
    <citation type="submission" date="2016-02" db="EMBL/GenBank/DDBJ databases">
        <authorList>
            <person name="Wibberg D."/>
        </authorList>
    </citation>
    <scope>NUCLEOTIDE SEQUENCE [LARGE SCALE GENOMIC DNA]</scope>
</reference>
<evidence type="ECO:0000256" key="4">
    <source>
        <dbReference type="ARBA" id="ARBA00023163"/>
    </source>
</evidence>
<evidence type="ECO:0000256" key="1">
    <source>
        <dbReference type="ARBA" id="ARBA00009437"/>
    </source>
</evidence>
<dbReference type="GO" id="GO:0003677">
    <property type="term" value="F:DNA binding"/>
    <property type="evidence" value="ECO:0007669"/>
    <property type="project" value="UniProtKB-KW"/>
</dbReference>
<feature type="compositionally biased region" description="Low complexity" evidence="5">
    <location>
        <begin position="1"/>
        <end position="10"/>
    </location>
</feature>
<keyword evidence="4" id="KW-0804">Transcription</keyword>